<evidence type="ECO:0000313" key="2">
    <source>
        <dbReference type="Proteomes" id="UP000309997"/>
    </source>
</evidence>
<comment type="caution">
    <text evidence="1">The sequence shown here is derived from an EMBL/GenBank/DDBJ whole genome shotgun (WGS) entry which is preliminary data.</text>
</comment>
<accession>A0ACC4D073</accession>
<name>A0ACC4D073_POPAL</name>
<proteinExistence type="predicted"/>
<reference evidence="1 2" key="1">
    <citation type="journal article" date="2024" name="Plant Biotechnol. J.">
        <title>Genome and CRISPR/Cas9 system of a widespread forest tree (Populus alba) in the world.</title>
        <authorList>
            <person name="Liu Y.J."/>
            <person name="Jiang P.F."/>
            <person name="Han X.M."/>
            <person name="Li X.Y."/>
            <person name="Wang H.M."/>
            <person name="Wang Y.J."/>
            <person name="Wang X.X."/>
            <person name="Zeng Q.Y."/>
        </authorList>
    </citation>
    <scope>NUCLEOTIDE SEQUENCE [LARGE SCALE GENOMIC DNA]</scope>
    <source>
        <strain evidence="2">cv. PAL-ZL1</strain>
    </source>
</reference>
<organism evidence="1 2">
    <name type="scientific">Populus alba</name>
    <name type="common">White poplar</name>
    <dbReference type="NCBI Taxonomy" id="43335"/>
    <lineage>
        <taxon>Eukaryota</taxon>
        <taxon>Viridiplantae</taxon>
        <taxon>Streptophyta</taxon>
        <taxon>Embryophyta</taxon>
        <taxon>Tracheophyta</taxon>
        <taxon>Spermatophyta</taxon>
        <taxon>Magnoliopsida</taxon>
        <taxon>eudicotyledons</taxon>
        <taxon>Gunneridae</taxon>
        <taxon>Pentapetalae</taxon>
        <taxon>rosids</taxon>
        <taxon>fabids</taxon>
        <taxon>Malpighiales</taxon>
        <taxon>Salicaceae</taxon>
        <taxon>Saliceae</taxon>
        <taxon>Populus</taxon>
    </lineage>
</organism>
<protein>
    <submittedName>
        <fullName evidence="1">Uncharacterized protein</fullName>
    </submittedName>
</protein>
<dbReference type="EMBL" id="RCHU02000001">
    <property type="protein sequence ID" value="KAL3610540.1"/>
    <property type="molecule type" value="Genomic_DNA"/>
</dbReference>
<dbReference type="Proteomes" id="UP000309997">
    <property type="component" value="Unassembled WGS sequence"/>
</dbReference>
<sequence length="210" mass="23932">MCREASTHAKMHHKHIVRYHQAWKESLQPKSDHDDMRGSSFAVVFYKKGEKVQVDAEGNKTYRALEAEKGPIDAKADVYSLRIILFMLLHPITSGTERKNSLDKLKRIEFPDAWENKSYKPLKSLLSNMLSENPDDCSSAEEVLPRVQDLSPLFKVCSLLIIPACPMPVCWVIEVKMDGRVNKEETDEKVDKEERTEAVGEDGGEKEEEA</sequence>
<gene>
    <name evidence="1" type="ORF">D5086_001560</name>
</gene>
<keyword evidence="2" id="KW-1185">Reference proteome</keyword>
<evidence type="ECO:0000313" key="1">
    <source>
        <dbReference type="EMBL" id="KAL3610540.1"/>
    </source>
</evidence>